<dbReference type="AlphaFoldDB" id="A0A9D1A4N2"/>
<dbReference type="InterPro" id="IPR011098">
    <property type="entry name" value="G5_dom"/>
</dbReference>
<name>A0A9D1A4N2_9FIRM</name>
<dbReference type="Gene3D" id="2.20.230.10">
    <property type="entry name" value="Resuscitation-promoting factor rpfb"/>
    <property type="match status" value="1"/>
</dbReference>
<dbReference type="Pfam" id="PF12229">
    <property type="entry name" value="PG_binding_4"/>
    <property type="match status" value="1"/>
</dbReference>
<keyword evidence="3" id="KW-1133">Transmembrane helix</keyword>
<evidence type="ECO:0000313" key="5">
    <source>
        <dbReference type="EMBL" id="HIR05666.1"/>
    </source>
</evidence>
<comment type="caution">
    <text evidence="5">The sequence shown here is derived from an EMBL/GenBank/DDBJ whole genome shotgun (WGS) entry which is preliminary data.</text>
</comment>
<reference evidence="5" key="2">
    <citation type="journal article" date="2021" name="PeerJ">
        <title>Extensive microbial diversity within the chicken gut microbiome revealed by metagenomics and culture.</title>
        <authorList>
            <person name="Gilroy R."/>
            <person name="Ravi A."/>
            <person name="Getino M."/>
            <person name="Pursley I."/>
            <person name="Horton D.L."/>
            <person name="Alikhan N.F."/>
            <person name="Baker D."/>
            <person name="Gharbi K."/>
            <person name="Hall N."/>
            <person name="Watson M."/>
            <person name="Adriaenssens E.M."/>
            <person name="Foster-Nyarko E."/>
            <person name="Jarju S."/>
            <person name="Secka A."/>
            <person name="Antonio M."/>
            <person name="Oren A."/>
            <person name="Chaudhuri R.R."/>
            <person name="La Ragione R."/>
            <person name="Hildebrand F."/>
            <person name="Pallen M.J."/>
        </authorList>
    </citation>
    <scope>NUCLEOTIDE SEQUENCE</scope>
    <source>
        <strain evidence="5">CHK180-2868</strain>
    </source>
</reference>
<organism evidence="5 6">
    <name type="scientific">Candidatus Copromonas faecavium</name>
    <name type="common">nom. illeg.</name>
    <dbReference type="NCBI Taxonomy" id="2840740"/>
    <lineage>
        <taxon>Bacteria</taxon>
        <taxon>Bacillati</taxon>
        <taxon>Bacillota</taxon>
        <taxon>Clostridia</taxon>
        <taxon>Lachnospirales</taxon>
        <taxon>Lachnospiraceae</taxon>
        <taxon>Candidatus Copromonas (nom. illeg.)</taxon>
    </lineage>
</organism>
<evidence type="ECO:0000313" key="6">
    <source>
        <dbReference type="Proteomes" id="UP000824250"/>
    </source>
</evidence>
<feature type="region of interest" description="Disordered" evidence="2">
    <location>
        <begin position="1"/>
        <end position="67"/>
    </location>
</feature>
<feature type="region of interest" description="Disordered" evidence="2">
    <location>
        <begin position="439"/>
        <end position="459"/>
    </location>
</feature>
<dbReference type="PROSITE" id="PS51109">
    <property type="entry name" value="G5"/>
    <property type="match status" value="1"/>
</dbReference>
<feature type="compositionally biased region" description="Gly residues" evidence="2">
    <location>
        <begin position="575"/>
        <end position="588"/>
    </location>
</feature>
<keyword evidence="3" id="KW-0812">Transmembrane</keyword>
<reference evidence="5" key="1">
    <citation type="submission" date="2020-10" db="EMBL/GenBank/DDBJ databases">
        <authorList>
            <person name="Gilroy R."/>
        </authorList>
    </citation>
    <scope>NUCLEOTIDE SEQUENCE</scope>
    <source>
        <strain evidence="5">CHK180-2868</strain>
    </source>
</reference>
<accession>A0A9D1A4N2</accession>
<protein>
    <submittedName>
        <fullName evidence="5">VanW family protein</fullName>
    </submittedName>
</protein>
<evidence type="ECO:0000256" key="2">
    <source>
        <dbReference type="SAM" id="MobiDB-lite"/>
    </source>
</evidence>
<dbReference type="Pfam" id="PF07501">
    <property type="entry name" value="G5"/>
    <property type="match status" value="1"/>
</dbReference>
<dbReference type="EMBL" id="DVGC01000037">
    <property type="protein sequence ID" value="HIR05666.1"/>
    <property type="molecule type" value="Genomic_DNA"/>
</dbReference>
<feature type="compositionally biased region" description="Low complexity" evidence="2">
    <location>
        <begin position="516"/>
        <end position="543"/>
    </location>
</feature>
<keyword evidence="1" id="KW-0732">Signal</keyword>
<feature type="compositionally biased region" description="Low complexity" evidence="2">
    <location>
        <begin position="37"/>
        <end position="59"/>
    </location>
</feature>
<dbReference type="InterPro" id="IPR007391">
    <property type="entry name" value="Vancomycin_resist_VanW"/>
</dbReference>
<evidence type="ECO:0000256" key="3">
    <source>
        <dbReference type="SAM" id="Phobius"/>
    </source>
</evidence>
<feature type="domain" description="G5" evidence="4">
    <location>
        <begin position="433"/>
        <end position="512"/>
    </location>
</feature>
<evidence type="ECO:0000259" key="4">
    <source>
        <dbReference type="PROSITE" id="PS51109"/>
    </source>
</evidence>
<dbReference type="Pfam" id="PF04294">
    <property type="entry name" value="VanW"/>
    <property type="match status" value="1"/>
</dbReference>
<dbReference type="InterPro" id="IPR022029">
    <property type="entry name" value="YoaR-like_PG-bd"/>
</dbReference>
<feature type="compositionally biased region" description="Low complexity" evidence="2">
    <location>
        <begin position="7"/>
        <end position="26"/>
    </location>
</feature>
<dbReference type="SMART" id="SM01208">
    <property type="entry name" value="G5"/>
    <property type="match status" value="1"/>
</dbReference>
<feature type="region of interest" description="Disordered" evidence="2">
    <location>
        <begin position="511"/>
        <end position="630"/>
    </location>
</feature>
<keyword evidence="3" id="KW-0472">Membrane</keyword>
<proteinExistence type="predicted"/>
<dbReference type="Proteomes" id="UP000824250">
    <property type="component" value="Unassembled WGS sequence"/>
</dbReference>
<feature type="compositionally biased region" description="Polar residues" evidence="2">
    <location>
        <begin position="591"/>
        <end position="616"/>
    </location>
</feature>
<feature type="transmembrane region" description="Helical" evidence="3">
    <location>
        <begin position="73"/>
        <end position="94"/>
    </location>
</feature>
<dbReference type="PANTHER" id="PTHR35788">
    <property type="entry name" value="EXPORTED PROTEIN-RELATED"/>
    <property type="match status" value="1"/>
</dbReference>
<gene>
    <name evidence="5" type="ORF">IAB28_06835</name>
</gene>
<evidence type="ECO:0000256" key="1">
    <source>
        <dbReference type="ARBA" id="ARBA00022729"/>
    </source>
</evidence>
<dbReference type="PANTHER" id="PTHR35788:SF1">
    <property type="entry name" value="EXPORTED PROTEIN"/>
    <property type="match status" value="1"/>
</dbReference>
<sequence>MSESYRSRSGSGRQTAARSSSQSLQSSRKESSDRLLASRNTRTSSGRSSSARRTATSTSARRRARRRNQGPDLAKILLIGIGIIIFLICVAVGLRGCSFGRGTEETTGESQTETETEMEAEITINGVSVHGLTKTQAKEKVMESINWSMTVTYDGNTAELPNLMESNVDAVLEEAFLSGQAGDYTLSTEGLEEIISSQVDTLASQWDVQPKNGSISSYDAASDQFVFSEEENGLLIDRESLVSAITAAVASGDFGASLTATATSVEPEITREEARENFQRIGTFTTTTTSNKDRNENIRLAAAAINGVIVQPGEEFSFNETTGNRTTEKGYRPAGAYQNGVLVEEPGGGVCQVSSTLYNAVVFSGLKTTERHAHSYEPSYVTPGEDAMVSYDGYSGPDMKFVNNSQTAVGLKTSFSNQQLTISVYGNPILEEGVTLSMRSEKTAELDPPEPTYEEDPTLEPGVEQVAKQATPGSRWVTYLVTEKDGEVINEVLLHNSTYSGKAATIRRNTSGSVLSTEAESSSSESTEASSEASESTSASAASPTETQGAAGPGTETSASDQNVGPGFETTASGDGSGGPGDVNGGGNVVTIPQTEPGSAVSPQPGDTSGGQTAETAQGPGDVGLITPIN</sequence>
<dbReference type="InterPro" id="IPR052913">
    <property type="entry name" value="Glycopeptide_resist_protein"/>
</dbReference>